<feature type="region of interest" description="Disordered" evidence="12">
    <location>
        <begin position="1"/>
        <end position="32"/>
    </location>
</feature>
<dbReference type="GO" id="GO:0004527">
    <property type="term" value="F:exonuclease activity"/>
    <property type="evidence" value="ECO:0007669"/>
    <property type="project" value="UniProtKB-KW"/>
</dbReference>
<evidence type="ECO:0000256" key="7">
    <source>
        <dbReference type="ARBA" id="ARBA00023204"/>
    </source>
</evidence>
<keyword evidence="6" id="KW-0269">Exonuclease</keyword>
<keyword evidence="14" id="KW-1185">Reference proteome</keyword>
<keyword evidence="8" id="KW-0539">Nucleus</keyword>
<dbReference type="Proteomes" id="UP000243081">
    <property type="component" value="Unassembled WGS sequence"/>
</dbReference>
<keyword evidence="3" id="KW-0540">Nuclease</keyword>
<dbReference type="OrthoDB" id="47785at2759"/>
<gene>
    <name evidence="13" type="ORF">LLEC1_02038</name>
</gene>
<evidence type="ECO:0000256" key="8">
    <source>
        <dbReference type="ARBA" id="ARBA00023242"/>
    </source>
</evidence>
<evidence type="ECO:0000256" key="5">
    <source>
        <dbReference type="ARBA" id="ARBA00022801"/>
    </source>
</evidence>
<feature type="binding site" evidence="10">
    <location>
        <position position="413"/>
    </location>
    <ligand>
        <name>substrate</name>
    </ligand>
</feature>
<organism evidence="13 14">
    <name type="scientific">Cordyceps confragosa</name>
    <name type="common">Lecanicillium lecanii</name>
    <dbReference type="NCBI Taxonomy" id="2714763"/>
    <lineage>
        <taxon>Eukaryota</taxon>
        <taxon>Fungi</taxon>
        <taxon>Dikarya</taxon>
        <taxon>Ascomycota</taxon>
        <taxon>Pezizomycotina</taxon>
        <taxon>Sordariomycetes</taxon>
        <taxon>Hypocreomycetidae</taxon>
        <taxon>Hypocreales</taxon>
        <taxon>Cordycipitaceae</taxon>
        <taxon>Akanthomyces</taxon>
    </lineage>
</organism>
<dbReference type="Pfam" id="PF06087">
    <property type="entry name" value="Tyr-DNA_phospho"/>
    <property type="match status" value="1"/>
</dbReference>
<comment type="similarity">
    <text evidence="2">Belongs to the tyrosyl-DNA phosphodiesterase family.</text>
</comment>
<evidence type="ECO:0000256" key="9">
    <source>
        <dbReference type="PIRSR" id="PIRSR610347-1"/>
    </source>
</evidence>
<dbReference type="InterPro" id="IPR010347">
    <property type="entry name" value="Tdp1"/>
</dbReference>
<evidence type="ECO:0000256" key="12">
    <source>
        <dbReference type="SAM" id="MobiDB-lite"/>
    </source>
</evidence>
<dbReference type="OMA" id="PLIKECW"/>
<protein>
    <recommendedName>
        <fullName evidence="15">PLD phosphodiesterase domain-containing protein</fullName>
    </recommendedName>
</protein>
<comment type="caution">
    <text evidence="13">The sequence shown here is derived from an EMBL/GenBank/DDBJ whole genome shotgun (WGS) entry which is preliminary data.</text>
</comment>
<reference evidence="13 14" key="1">
    <citation type="submission" date="2016-03" db="EMBL/GenBank/DDBJ databases">
        <title>Fine-scale spatial genetic structure of a fungal parasite of coffee scale insects.</title>
        <authorList>
            <person name="Jackson D."/>
            <person name="Zemenick K.A."/>
            <person name="Malloure B."/>
            <person name="Quandt C.A."/>
            <person name="James T.Y."/>
        </authorList>
    </citation>
    <scope>NUCLEOTIDE SEQUENCE [LARGE SCALE GENOMIC DNA]</scope>
    <source>
        <strain evidence="13 14">UM487</strain>
    </source>
</reference>
<feature type="compositionally biased region" description="Basic and acidic residues" evidence="12">
    <location>
        <begin position="1"/>
        <end position="10"/>
    </location>
</feature>
<keyword evidence="5" id="KW-0378">Hydrolase</keyword>
<evidence type="ECO:0000313" key="13">
    <source>
        <dbReference type="EMBL" id="OAQ99465.1"/>
    </source>
</evidence>
<dbReference type="GO" id="GO:0003697">
    <property type="term" value="F:single-stranded DNA binding"/>
    <property type="evidence" value="ECO:0007669"/>
    <property type="project" value="TreeGrafter"/>
</dbReference>
<feature type="site" description="Interaction with DNA" evidence="11">
    <location>
        <position position="435"/>
    </location>
</feature>
<evidence type="ECO:0000256" key="6">
    <source>
        <dbReference type="ARBA" id="ARBA00022839"/>
    </source>
</evidence>
<evidence type="ECO:0000256" key="4">
    <source>
        <dbReference type="ARBA" id="ARBA00022763"/>
    </source>
</evidence>
<dbReference type="PANTHER" id="PTHR12415">
    <property type="entry name" value="TYROSYL-DNA PHOSPHODIESTERASE 1"/>
    <property type="match status" value="1"/>
</dbReference>
<feature type="binding site" evidence="10">
    <location>
        <position position="143"/>
    </location>
    <ligand>
        <name>substrate</name>
    </ligand>
</feature>
<evidence type="ECO:0000256" key="2">
    <source>
        <dbReference type="ARBA" id="ARBA00010205"/>
    </source>
</evidence>
<dbReference type="GO" id="GO:0005634">
    <property type="term" value="C:nucleus"/>
    <property type="evidence" value="ECO:0007669"/>
    <property type="project" value="UniProtKB-SubCell"/>
</dbReference>
<keyword evidence="7" id="KW-0234">DNA repair</keyword>
<dbReference type="Gene3D" id="3.30.870.10">
    <property type="entry name" value="Endonuclease Chain A"/>
    <property type="match status" value="2"/>
</dbReference>
<comment type="subcellular location">
    <subcellularLocation>
        <location evidence="1">Nucleus</location>
    </subcellularLocation>
</comment>
<dbReference type="CDD" id="cd09123">
    <property type="entry name" value="PLDc_Tdp1_2"/>
    <property type="match status" value="1"/>
</dbReference>
<sequence>MTDGGKRPLEAEIPEWPKSLSRSISPPRSKKQKTIETISSPFRLTWIRDLDEDSNKDAVTLADLLGDPLISECWNFNYLHSIPFLMNGFDRDIRPHVEVHVVHGFWKREDENRLHLIEQADSFPNVKLHVAPMPEMFGTHHSKMLVVFRRDDTAQVIIHTANMIPKDWTNMTNAVWISPILTKLEQAPGIPPLPEIMAQGRGPRFKFDLLSYLRSYDRMRPTCAPLVDNLNKYDFSPVRASLIASVPGTHEVHGDPGATHWGWDGMAKCLEQIPCQAGKSDVVVQISSIATLGGSDEWLRETLFKALSKGKEAAAALPHFKVVFPTTDEIRASLDGYASGGSIHTKIQSKQQEKQLEYLRPIFHHWMSDEKSRMGKSSSARLWFSWPSTYTPPCITAGGFQDGGRDRAAPHIKTYIRINKSDMIDWVLVTSANLSKQAWGEAAKSTGQFRIASWEIGVLVWPALFRDDAIMKGCFKTDVPTEEQGRSGEAGTVVGFRMPYSVPLRKYSPDETPWVATMSHAKEDCLGRSWLR</sequence>
<evidence type="ECO:0000256" key="3">
    <source>
        <dbReference type="ARBA" id="ARBA00022722"/>
    </source>
</evidence>
<feature type="active site" description="Proton donor/acceptor" evidence="9">
    <location>
        <position position="411"/>
    </location>
</feature>
<dbReference type="GO" id="GO:0017005">
    <property type="term" value="F:3'-tyrosyl-DNA phosphodiesterase activity"/>
    <property type="evidence" value="ECO:0007669"/>
    <property type="project" value="TreeGrafter"/>
</dbReference>
<keyword evidence="4" id="KW-0227">DNA damage</keyword>
<accession>A0A179I9X6</accession>
<dbReference type="GO" id="GO:0006281">
    <property type="term" value="P:DNA repair"/>
    <property type="evidence" value="ECO:0007669"/>
    <property type="project" value="UniProtKB-KW"/>
</dbReference>
<evidence type="ECO:0008006" key="15">
    <source>
        <dbReference type="Google" id="ProtNLM"/>
    </source>
</evidence>
<evidence type="ECO:0000313" key="14">
    <source>
        <dbReference type="Proteomes" id="UP000243081"/>
    </source>
</evidence>
<evidence type="ECO:0000256" key="10">
    <source>
        <dbReference type="PIRSR" id="PIRSR610347-2"/>
    </source>
</evidence>
<evidence type="ECO:0000256" key="1">
    <source>
        <dbReference type="ARBA" id="ARBA00004123"/>
    </source>
</evidence>
<dbReference type="FunFam" id="3.30.870.10:FF:000038">
    <property type="entry name" value="Probable tyrosyl-DNA phosphodiesterase"/>
    <property type="match status" value="1"/>
</dbReference>
<dbReference type="SUPFAM" id="SSF56024">
    <property type="entry name" value="Phospholipase D/nuclease"/>
    <property type="match status" value="2"/>
</dbReference>
<dbReference type="AlphaFoldDB" id="A0A179I9X6"/>
<dbReference type="EMBL" id="LUKN01002202">
    <property type="protein sequence ID" value="OAQ99465.1"/>
    <property type="molecule type" value="Genomic_DNA"/>
</dbReference>
<feature type="active site" description="Nucleophile" evidence="9">
    <location>
        <position position="141"/>
    </location>
</feature>
<evidence type="ECO:0000256" key="11">
    <source>
        <dbReference type="PIRSR" id="PIRSR610347-3"/>
    </source>
</evidence>
<dbReference type="GO" id="GO:0003690">
    <property type="term" value="F:double-stranded DNA binding"/>
    <property type="evidence" value="ECO:0007669"/>
    <property type="project" value="TreeGrafter"/>
</dbReference>
<dbReference type="PANTHER" id="PTHR12415:SF0">
    <property type="entry name" value="TYROSYL-DNA PHOSPHODIESTERASE 1"/>
    <property type="match status" value="1"/>
</dbReference>
<proteinExistence type="inferred from homology"/>
<name>A0A179I9X6_CORDF</name>